<gene>
    <name evidence="2" type="ORF">MMOS7_00280</name>
</gene>
<dbReference type="CDD" id="cd00090">
    <property type="entry name" value="HTH_ARSR"/>
    <property type="match status" value="1"/>
</dbReference>
<evidence type="ECO:0000259" key="1">
    <source>
        <dbReference type="Pfam" id="PF01047"/>
    </source>
</evidence>
<dbReference type="InterPro" id="IPR036390">
    <property type="entry name" value="WH_DNA-bd_sf"/>
</dbReference>
<dbReference type="GeneID" id="37874494"/>
<protein>
    <submittedName>
        <fullName evidence="2">Putative transcriptional regulator MarR</fullName>
    </submittedName>
</protein>
<dbReference type="Gene3D" id="1.10.10.10">
    <property type="entry name" value="Winged helix-like DNA-binding domain superfamily/Winged helix DNA-binding domain"/>
    <property type="match status" value="1"/>
</dbReference>
<name>A0A2Z5PNS7_METMI</name>
<dbReference type="Proteomes" id="UP000263689">
    <property type="component" value="Chromosome"/>
</dbReference>
<dbReference type="RefSeq" id="WP_119720457.1">
    <property type="nucleotide sequence ID" value="NZ_AP011528.1"/>
</dbReference>
<dbReference type="InterPro" id="IPR011991">
    <property type="entry name" value="ArsR-like_HTH"/>
</dbReference>
<dbReference type="EMBL" id="AP011528">
    <property type="protein sequence ID" value="BAP62114.1"/>
    <property type="molecule type" value="Genomic_DNA"/>
</dbReference>
<dbReference type="InterPro" id="IPR036388">
    <property type="entry name" value="WH-like_DNA-bd_sf"/>
</dbReference>
<reference evidence="2 3" key="1">
    <citation type="submission" date="2009-06" db="EMBL/GenBank/DDBJ databases">
        <title>Molecular Evidence for Microbiologically Influenced Corrosion from genome of Methanogen.</title>
        <authorList>
            <person name="Ito N."/>
            <person name="Tsurumaru H."/>
            <person name="Shimizu A."/>
            <person name="Harada T."/>
            <person name="Hosoyama A."/>
            <person name="Horikawa H."/>
            <person name="Wakai S."/>
            <person name="Sasaki K."/>
            <person name="Nishijima K."/>
            <person name="Ataku H."/>
            <person name="Yamazaki J."/>
            <person name="Mise M."/>
            <person name="Yamazaki S."/>
            <person name="Tanikawa S."/>
            <person name="Harayama S."/>
            <person name="Fujita N."/>
        </authorList>
    </citation>
    <scope>NUCLEOTIDE SEQUENCE [LARGE SCALE GENOMIC DNA]</scope>
    <source>
        <strain evidence="3">OS7 ( NBRC 103642)</strain>
    </source>
</reference>
<dbReference type="GO" id="GO:0003700">
    <property type="term" value="F:DNA-binding transcription factor activity"/>
    <property type="evidence" value="ECO:0007669"/>
    <property type="project" value="InterPro"/>
</dbReference>
<accession>A0A2Z5PNS7</accession>
<feature type="domain" description="HTH marR-type" evidence="1">
    <location>
        <begin position="15"/>
        <end position="55"/>
    </location>
</feature>
<proteinExistence type="predicted"/>
<sequence length="116" mass="13120">MNIIKLLGKKHVKEILNLLYKEGELGLQEIADELGVHRSTASLVLKDLADAGLITIEILDWKGKMDKFCYKITIYGIEARDFYKQGEKLEEKIVVNININGSGNTNIYNGHSKNKE</sequence>
<dbReference type="Pfam" id="PF01047">
    <property type="entry name" value="MarR"/>
    <property type="match status" value="1"/>
</dbReference>
<evidence type="ECO:0000313" key="2">
    <source>
        <dbReference type="EMBL" id="BAP62114.1"/>
    </source>
</evidence>
<dbReference type="AlphaFoldDB" id="A0A2Z5PNS7"/>
<organism evidence="2 3">
    <name type="scientific">Methanococcus maripaludis OS7</name>
    <dbReference type="NCBI Taxonomy" id="637915"/>
    <lineage>
        <taxon>Archaea</taxon>
        <taxon>Methanobacteriati</taxon>
        <taxon>Methanobacteriota</taxon>
        <taxon>Methanomada group</taxon>
        <taxon>Methanococci</taxon>
        <taxon>Methanococcales</taxon>
        <taxon>Methanococcaceae</taxon>
        <taxon>Methanococcus</taxon>
    </lineage>
</organism>
<evidence type="ECO:0000313" key="3">
    <source>
        <dbReference type="Proteomes" id="UP000263689"/>
    </source>
</evidence>
<dbReference type="SUPFAM" id="SSF46785">
    <property type="entry name" value="Winged helix' DNA-binding domain"/>
    <property type="match status" value="1"/>
</dbReference>
<dbReference type="InterPro" id="IPR000835">
    <property type="entry name" value="HTH_MarR-typ"/>
</dbReference>
<dbReference type="KEGG" id="mmao:MMOS7_00280"/>